<evidence type="ECO:0000313" key="2">
    <source>
        <dbReference type="EMBL" id="GGL78885.1"/>
    </source>
</evidence>
<evidence type="ECO:0000313" key="3">
    <source>
        <dbReference type="Proteomes" id="UP000613840"/>
    </source>
</evidence>
<keyword evidence="3" id="KW-1185">Reference proteome</keyword>
<sequence>MCPGANHPYRRGSNAEAKGPRHTQSADPSPLSNEQKTQSAAIGEESAMTVFGGQPCFTRDPAPGRPTWDR</sequence>
<protein>
    <submittedName>
        <fullName evidence="2">Uncharacterized protein</fullName>
    </submittedName>
</protein>
<accession>A0A917SGF3</accession>
<organism evidence="2 3">
    <name type="scientific">Microlunatus endophyticus</name>
    <dbReference type="NCBI Taxonomy" id="1716077"/>
    <lineage>
        <taxon>Bacteria</taxon>
        <taxon>Bacillati</taxon>
        <taxon>Actinomycetota</taxon>
        <taxon>Actinomycetes</taxon>
        <taxon>Propionibacteriales</taxon>
        <taxon>Propionibacteriaceae</taxon>
        <taxon>Microlunatus</taxon>
    </lineage>
</organism>
<dbReference type="AlphaFoldDB" id="A0A917SGF3"/>
<evidence type="ECO:0000256" key="1">
    <source>
        <dbReference type="SAM" id="MobiDB-lite"/>
    </source>
</evidence>
<gene>
    <name evidence="2" type="ORF">GCM10011575_41570</name>
</gene>
<name>A0A917SGF3_9ACTN</name>
<reference evidence="2" key="1">
    <citation type="journal article" date="2014" name="Int. J. Syst. Evol. Microbiol.">
        <title>Complete genome sequence of Corynebacterium casei LMG S-19264T (=DSM 44701T), isolated from a smear-ripened cheese.</title>
        <authorList>
            <consortium name="US DOE Joint Genome Institute (JGI-PGF)"/>
            <person name="Walter F."/>
            <person name="Albersmeier A."/>
            <person name="Kalinowski J."/>
            <person name="Ruckert C."/>
        </authorList>
    </citation>
    <scope>NUCLEOTIDE SEQUENCE</scope>
    <source>
        <strain evidence="2">CGMCC 4.7306</strain>
    </source>
</reference>
<proteinExistence type="predicted"/>
<comment type="caution">
    <text evidence="2">The sequence shown here is derived from an EMBL/GenBank/DDBJ whole genome shotgun (WGS) entry which is preliminary data.</text>
</comment>
<feature type="region of interest" description="Disordered" evidence="1">
    <location>
        <begin position="1"/>
        <end position="70"/>
    </location>
</feature>
<reference evidence="2" key="2">
    <citation type="submission" date="2020-09" db="EMBL/GenBank/DDBJ databases">
        <authorList>
            <person name="Sun Q."/>
            <person name="Zhou Y."/>
        </authorList>
    </citation>
    <scope>NUCLEOTIDE SEQUENCE</scope>
    <source>
        <strain evidence="2">CGMCC 4.7306</strain>
    </source>
</reference>
<feature type="compositionally biased region" description="Polar residues" evidence="1">
    <location>
        <begin position="22"/>
        <end position="40"/>
    </location>
</feature>
<dbReference type="Proteomes" id="UP000613840">
    <property type="component" value="Unassembled WGS sequence"/>
</dbReference>
<dbReference type="EMBL" id="BMMZ01000014">
    <property type="protein sequence ID" value="GGL78885.1"/>
    <property type="molecule type" value="Genomic_DNA"/>
</dbReference>